<dbReference type="Proteomes" id="UP000183077">
    <property type="component" value="Unassembled WGS sequence"/>
</dbReference>
<dbReference type="AlphaFoldDB" id="A0A1H6TGH7"/>
<dbReference type="EMBL" id="FNYS01000004">
    <property type="protein sequence ID" value="SEI75335.1"/>
    <property type="molecule type" value="Genomic_DNA"/>
</dbReference>
<sequence>MNLKFEDMKQLMTIFGLAIVSLFFNQATYAQELAPDQNPNYRVSMVKYMAVKDSLTSTMSTTVQDTYKAYDWYEAKLERKAQKRQWKHEERMARAKYGRSYSSYDNGYYGNYYNRYNSGWSNWNNWRPSIGFKTGNWWFSI</sequence>
<evidence type="ECO:0000313" key="1">
    <source>
        <dbReference type="EMBL" id="SEI75335.1"/>
    </source>
</evidence>
<reference evidence="1 2" key="1">
    <citation type="submission" date="2016-10" db="EMBL/GenBank/DDBJ databases">
        <authorList>
            <person name="de Groot N.N."/>
        </authorList>
    </citation>
    <scope>NUCLEOTIDE SEQUENCE [LARGE SCALE GENOMIC DNA]</scope>
    <source>
        <strain evidence="1 2">DSM 23048</strain>
    </source>
</reference>
<name>A0A1H6TGH7_9FLAO</name>
<accession>A0A1H6TGH7</accession>
<proteinExistence type="predicted"/>
<gene>
    <name evidence="1" type="ORF">SAMN04488018_10425</name>
</gene>
<evidence type="ECO:0000313" key="2">
    <source>
        <dbReference type="Proteomes" id="UP000183077"/>
    </source>
</evidence>
<protein>
    <submittedName>
        <fullName evidence="1">Uncharacterized protein</fullName>
    </submittedName>
</protein>
<organism evidence="1 2">
    <name type="scientific">Myroides marinus</name>
    <dbReference type="NCBI Taxonomy" id="703342"/>
    <lineage>
        <taxon>Bacteria</taxon>
        <taxon>Pseudomonadati</taxon>
        <taxon>Bacteroidota</taxon>
        <taxon>Flavobacteriia</taxon>
        <taxon>Flavobacteriales</taxon>
        <taxon>Flavobacteriaceae</taxon>
        <taxon>Myroides</taxon>
    </lineage>
</organism>